<dbReference type="SUPFAM" id="SSF48452">
    <property type="entry name" value="TPR-like"/>
    <property type="match status" value="1"/>
</dbReference>
<dbReference type="AlphaFoldDB" id="A0A250IUF9"/>
<evidence type="ECO:0000313" key="1">
    <source>
        <dbReference type="EMBL" id="ATB34566.1"/>
    </source>
</evidence>
<evidence type="ECO:0000313" key="2">
    <source>
        <dbReference type="Proteomes" id="UP000217289"/>
    </source>
</evidence>
<reference evidence="1 2" key="1">
    <citation type="submission" date="2017-06" db="EMBL/GenBank/DDBJ databases">
        <authorList>
            <person name="Kim H.J."/>
            <person name="Triplett B.A."/>
        </authorList>
    </citation>
    <scope>NUCLEOTIDE SEQUENCE [LARGE SCALE GENOMIC DNA]</scope>
    <source>
        <strain evidence="1 2">DSM 14713</strain>
    </source>
</reference>
<accession>A0A250IUF9</accession>
<dbReference type="RefSeq" id="WP_095982450.1">
    <property type="nucleotide sequence ID" value="NZ_CP022163.1"/>
</dbReference>
<dbReference type="KEGG" id="mbd:MEBOL_008071"/>
<name>A0A250IUF9_9BACT</name>
<gene>
    <name evidence="1" type="ORF">MEBOL_008071</name>
</gene>
<evidence type="ECO:0008006" key="3">
    <source>
        <dbReference type="Google" id="ProtNLM"/>
    </source>
</evidence>
<dbReference type="OrthoDB" id="8450665at2"/>
<dbReference type="Gene3D" id="1.25.40.10">
    <property type="entry name" value="Tetratricopeptide repeat domain"/>
    <property type="match status" value="1"/>
</dbReference>
<organism evidence="1 2">
    <name type="scientific">Melittangium boletus DSM 14713</name>
    <dbReference type="NCBI Taxonomy" id="1294270"/>
    <lineage>
        <taxon>Bacteria</taxon>
        <taxon>Pseudomonadati</taxon>
        <taxon>Myxococcota</taxon>
        <taxon>Myxococcia</taxon>
        <taxon>Myxococcales</taxon>
        <taxon>Cystobacterineae</taxon>
        <taxon>Archangiaceae</taxon>
        <taxon>Melittangium</taxon>
    </lineage>
</organism>
<keyword evidence="2" id="KW-1185">Reference proteome</keyword>
<sequence length="147" mass="16243">MSAVDGDNPVVRLCAEGMRAEAEGRPQDARALFLQAWELSRDDYEACIAAHYVARHQDSSRDALHWNQTAFDRARAVGDERVLGFQASLLLNLGKSHEDLGAFTEARALYERAFRALDAVPESPYRDIVQGGITRGLERVAIALADT</sequence>
<dbReference type="InterPro" id="IPR011990">
    <property type="entry name" value="TPR-like_helical_dom_sf"/>
</dbReference>
<dbReference type="Proteomes" id="UP000217289">
    <property type="component" value="Chromosome"/>
</dbReference>
<dbReference type="EMBL" id="CP022163">
    <property type="protein sequence ID" value="ATB34566.1"/>
    <property type="molecule type" value="Genomic_DNA"/>
</dbReference>
<protein>
    <recommendedName>
        <fullName evidence="3">Tetratricopeptide repeat protein</fullName>
    </recommendedName>
</protein>
<proteinExistence type="predicted"/>